<dbReference type="InterPro" id="IPR013087">
    <property type="entry name" value="Znf_C2H2_type"/>
</dbReference>
<feature type="domain" description="C2H2-type" evidence="3">
    <location>
        <begin position="224"/>
        <end position="251"/>
    </location>
</feature>
<dbReference type="Proteomes" id="UP000801492">
    <property type="component" value="Unassembled WGS sequence"/>
</dbReference>
<evidence type="ECO:0000259" key="4">
    <source>
        <dbReference type="PROSITE" id="PS51915"/>
    </source>
</evidence>
<dbReference type="GO" id="GO:0005634">
    <property type="term" value="C:nucleus"/>
    <property type="evidence" value="ECO:0007669"/>
    <property type="project" value="InterPro"/>
</dbReference>
<protein>
    <recommendedName>
        <fullName evidence="7">ZAD domain-containing protein</fullName>
    </recommendedName>
</protein>
<dbReference type="SMART" id="SM00355">
    <property type="entry name" value="ZnF_C2H2"/>
    <property type="match status" value="1"/>
</dbReference>
<keyword evidence="2" id="KW-0479">Metal-binding</keyword>
<evidence type="ECO:0008006" key="7">
    <source>
        <dbReference type="Google" id="ProtNLM"/>
    </source>
</evidence>
<feature type="binding site" evidence="2">
    <location>
        <position position="9"/>
    </location>
    <ligand>
        <name>Zn(2+)</name>
        <dbReference type="ChEBI" id="CHEBI:29105"/>
    </ligand>
</feature>
<keyword evidence="1" id="KW-0863">Zinc-finger</keyword>
<feature type="binding site" evidence="2">
    <location>
        <position position="59"/>
    </location>
    <ligand>
        <name>Zn(2+)</name>
        <dbReference type="ChEBI" id="CHEBI:29105"/>
    </ligand>
</feature>
<dbReference type="SMART" id="SM00868">
    <property type="entry name" value="zf-AD"/>
    <property type="match status" value="1"/>
</dbReference>
<feature type="binding site" evidence="2">
    <location>
        <position position="6"/>
    </location>
    <ligand>
        <name>Zn(2+)</name>
        <dbReference type="ChEBI" id="CHEBI:29105"/>
    </ligand>
</feature>
<evidence type="ECO:0000256" key="2">
    <source>
        <dbReference type="PROSITE-ProRule" id="PRU01263"/>
    </source>
</evidence>
<dbReference type="AlphaFoldDB" id="A0A8K0D053"/>
<organism evidence="5 6">
    <name type="scientific">Ignelater luminosus</name>
    <name type="common">Cucubano</name>
    <name type="synonym">Pyrophorus luminosus</name>
    <dbReference type="NCBI Taxonomy" id="2038154"/>
    <lineage>
        <taxon>Eukaryota</taxon>
        <taxon>Metazoa</taxon>
        <taxon>Ecdysozoa</taxon>
        <taxon>Arthropoda</taxon>
        <taxon>Hexapoda</taxon>
        <taxon>Insecta</taxon>
        <taxon>Pterygota</taxon>
        <taxon>Neoptera</taxon>
        <taxon>Endopterygota</taxon>
        <taxon>Coleoptera</taxon>
        <taxon>Polyphaga</taxon>
        <taxon>Elateriformia</taxon>
        <taxon>Elateroidea</taxon>
        <taxon>Elateridae</taxon>
        <taxon>Agrypninae</taxon>
        <taxon>Pyrophorini</taxon>
        <taxon>Ignelater</taxon>
    </lineage>
</organism>
<evidence type="ECO:0000259" key="3">
    <source>
        <dbReference type="PROSITE" id="PS50157"/>
    </source>
</evidence>
<dbReference type="SUPFAM" id="SSF57716">
    <property type="entry name" value="Glucocorticoid receptor-like (DNA-binding domain)"/>
    <property type="match status" value="1"/>
</dbReference>
<sequence length="258" mass="29077">MTEVVCRTCLQVISNPLDAYSLSSKESNSDVVTLGRKLAECVPELMEISTLSLVLCWSCATAVHCAYGFRQQCLETEERIKNYILQVNSGVLTDLKQVIGSVSEVSELSSDVNIGEDVGEEFIEINDNVIYNTPAEFVQEVMNNSSLQNGSVLESFMDVENKPKLKKNGEGYSFNLTRDNRRENDTGQIRLTCKEVKSPALLKNYTRSASSPVLLKQLLQDHLYSCPVCDYKTRKNSKYQVHKRTHNSVNTKEEHHII</sequence>
<comment type="caution">
    <text evidence="5">The sequence shown here is derived from an EMBL/GenBank/DDBJ whole genome shotgun (WGS) entry which is preliminary data.</text>
</comment>
<dbReference type="PROSITE" id="PS50157">
    <property type="entry name" value="ZINC_FINGER_C2H2_2"/>
    <property type="match status" value="1"/>
</dbReference>
<evidence type="ECO:0000313" key="6">
    <source>
        <dbReference type="Proteomes" id="UP000801492"/>
    </source>
</evidence>
<reference evidence="5" key="1">
    <citation type="submission" date="2019-08" db="EMBL/GenBank/DDBJ databases">
        <title>The genome of the North American firefly Photinus pyralis.</title>
        <authorList>
            <consortium name="Photinus pyralis genome working group"/>
            <person name="Fallon T.R."/>
            <person name="Sander Lower S.E."/>
            <person name="Weng J.-K."/>
        </authorList>
    </citation>
    <scope>NUCLEOTIDE SEQUENCE</scope>
    <source>
        <strain evidence="5">TRF0915ILg1</strain>
        <tissue evidence="5">Whole body</tissue>
    </source>
</reference>
<feature type="binding site" evidence="2">
    <location>
        <position position="56"/>
    </location>
    <ligand>
        <name>Zn(2+)</name>
        <dbReference type="ChEBI" id="CHEBI:29105"/>
    </ligand>
</feature>
<name>A0A8K0D053_IGNLU</name>
<dbReference type="Pfam" id="PF07776">
    <property type="entry name" value="zf-AD"/>
    <property type="match status" value="1"/>
</dbReference>
<evidence type="ECO:0000313" key="5">
    <source>
        <dbReference type="EMBL" id="KAF2894656.1"/>
    </source>
</evidence>
<dbReference type="InterPro" id="IPR012934">
    <property type="entry name" value="Znf_AD"/>
</dbReference>
<accession>A0A8K0D053</accession>
<evidence type="ECO:0000256" key="1">
    <source>
        <dbReference type="PROSITE-ProRule" id="PRU00042"/>
    </source>
</evidence>
<keyword evidence="2" id="KW-0862">Zinc</keyword>
<gene>
    <name evidence="5" type="ORF">ILUMI_11517</name>
</gene>
<dbReference type="EMBL" id="VTPC01006793">
    <property type="protein sequence ID" value="KAF2894656.1"/>
    <property type="molecule type" value="Genomic_DNA"/>
</dbReference>
<dbReference type="GO" id="GO:0008270">
    <property type="term" value="F:zinc ion binding"/>
    <property type="evidence" value="ECO:0007669"/>
    <property type="project" value="UniProtKB-UniRule"/>
</dbReference>
<dbReference type="OrthoDB" id="6713977at2759"/>
<feature type="domain" description="ZAD" evidence="4">
    <location>
        <begin position="4"/>
        <end position="83"/>
    </location>
</feature>
<dbReference type="PROSITE" id="PS51915">
    <property type="entry name" value="ZAD"/>
    <property type="match status" value="1"/>
</dbReference>
<proteinExistence type="predicted"/>
<keyword evidence="6" id="KW-1185">Reference proteome</keyword>